<evidence type="ECO:0000256" key="1">
    <source>
        <dbReference type="ARBA" id="ARBA00009226"/>
    </source>
</evidence>
<dbReference type="Pfam" id="PF01052">
    <property type="entry name" value="FliMN_C"/>
    <property type="match status" value="1"/>
</dbReference>
<dbReference type="SUPFAM" id="SSF101801">
    <property type="entry name" value="Surface presentation of antigens (SPOA)"/>
    <property type="match status" value="1"/>
</dbReference>
<dbReference type="InterPro" id="IPR013385">
    <property type="entry name" value="T3SS_SpaO/YscQ/SpaO"/>
</dbReference>
<reference evidence="4 5" key="1">
    <citation type="journal article" date="2022" name="Mar. Drugs">
        <title>Bioassay-Guided Fractionation Leads to the Detection of Cholic Acid Generated by the Rare Thalassomonas sp.</title>
        <authorList>
            <person name="Pheiffer F."/>
            <person name="Schneider Y.K."/>
            <person name="Hansen E.H."/>
            <person name="Andersen J.H."/>
            <person name="Isaksson J."/>
            <person name="Busche T."/>
            <person name="R C."/>
            <person name="Kalinowski J."/>
            <person name="Zyl L.V."/>
            <person name="Trindade M."/>
        </authorList>
    </citation>
    <scope>NUCLEOTIDE SEQUENCE [LARGE SCALE GENOMIC DNA]</scope>
    <source>
        <strain evidence="4 5">A5K-61T</strain>
    </source>
</reference>
<feature type="domain" description="Flagellar motor switch protein FliN-like C-terminal" evidence="3">
    <location>
        <begin position="283"/>
        <end position="353"/>
    </location>
</feature>
<evidence type="ECO:0000259" key="3">
    <source>
        <dbReference type="Pfam" id="PF01052"/>
    </source>
</evidence>
<evidence type="ECO:0000313" key="4">
    <source>
        <dbReference type="EMBL" id="WDE09449.1"/>
    </source>
</evidence>
<gene>
    <name evidence="4" type="primary">sctQ</name>
    <name evidence="4" type="ORF">H3N35_13985</name>
</gene>
<sequence length="398" mass="43548">MTIATTKAAASTTARQHAEVKTLYLPEFTREQVRVNNDLNRLQPFSFTMENQVFNCRFVGDDTSFFDFLSLSFTLSGQSLTLNCDQAMTALLVKDYLPEEALLFLPETLRIATLQAALAPFLQLLQQSTDITPRLEKAPVITKQKSAKPAAGPGIFRLFGQVSSAQGLGNFCLDLPQALYQQLMPLAATAGQNSPIPWQQLPHSCALILAQTRLNMQQLARLQHQDVVFFDSCYYREENPLLLIEITEQLRCLALAENNALTVQEILTNANGNNDMNNEQIAMDEIPVTLTFEVGTLTLPLGELNQLSSGHVFAFDSQDNAEQAIQIRANGQLIGTCSLVSVAGKLGAKITRLNSAIAAENEDAVSCAPSQPDEVLPGAEQNSEATVQEMPAEQATQE</sequence>
<dbReference type="Proteomes" id="UP001215231">
    <property type="component" value="Chromosome"/>
</dbReference>
<protein>
    <submittedName>
        <fullName evidence="4">Type III secretion system cytoplasmic ring protein SctQ</fullName>
    </submittedName>
</protein>
<dbReference type="PANTHER" id="PTHR30034:SF5">
    <property type="entry name" value="SECRETION SYSTEM APPARATUS PROTEIN SSAQ"/>
    <property type="match status" value="1"/>
</dbReference>
<organism evidence="4 5">
    <name type="scientific">Thalassomonas haliotis</name>
    <dbReference type="NCBI Taxonomy" id="485448"/>
    <lineage>
        <taxon>Bacteria</taxon>
        <taxon>Pseudomonadati</taxon>
        <taxon>Pseudomonadota</taxon>
        <taxon>Gammaproteobacteria</taxon>
        <taxon>Alteromonadales</taxon>
        <taxon>Colwelliaceae</taxon>
        <taxon>Thalassomonas</taxon>
    </lineage>
</organism>
<feature type="region of interest" description="Disordered" evidence="2">
    <location>
        <begin position="364"/>
        <end position="398"/>
    </location>
</feature>
<dbReference type="NCBIfam" id="TIGR02551">
    <property type="entry name" value="SpaO_YscQ"/>
    <property type="match status" value="1"/>
</dbReference>
<accession>A0ABY7V6Y8</accession>
<dbReference type="PANTHER" id="PTHR30034">
    <property type="entry name" value="FLAGELLAR MOTOR SWITCH PROTEIN FLIM"/>
    <property type="match status" value="1"/>
</dbReference>
<keyword evidence="5" id="KW-1185">Reference proteome</keyword>
<evidence type="ECO:0000256" key="2">
    <source>
        <dbReference type="SAM" id="MobiDB-lite"/>
    </source>
</evidence>
<dbReference type="RefSeq" id="WP_274049391.1">
    <property type="nucleotide sequence ID" value="NZ_CP059693.1"/>
</dbReference>
<evidence type="ECO:0000313" key="5">
    <source>
        <dbReference type="Proteomes" id="UP001215231"/>
    </source>
</evidence>
<name>A0ABY7V6Y8_9GAMM</name>
<dbReference type="EMBL" id="CP059693">
    <property type="protein sequence ID" value="WDE09449.1"/>
    <property type="molecule type" value="Genomic_DNA"/>
</dbReference>
<comment type="similarity">
    <text evidence="1">Belongs to the FliN/MopA/SpaO family.</text>
</comment>
<dbReference type="InterPro" id="IPR001543">
    <property type="entry name" value="FliN-like_C"/>
</dbReference>
<proteinExistence type="inferred from homology"/>
<dbReference type="Gene3D" id="2.30.330.10">
    <property type="entry name" value="SpoA-like"/>
    <property type="match status" value="1"/>
</dbReference>
<dbReference type="InterPro" id="IPR036429">
    <property type="entry name" value="SpoA-like_sf"/>
</dbReference>